<name>A0A7C9PPL6_9MICO</name>
<protein>
    <submittedName>
        <fullName evidence="2">Uncharacterized protein</fullName>
    </submittedName>
</protein>
<evidence type="ECO:0000313" key="3">
    <source>
        <dbReference type="Proteomes" id="UP000479756"/>
    </source>
</evidence>
<comment type="caution">
    <text evidence="2">The sequence shown here is derived from an EMBL/GenBank/DDBJ whole genome shotgun (WGS) entry which is preliminary data.</text>
</comment>
<organism evidence="2 3">
    <name type="scientific">Galbitalea soli</name>
    <dbReference type="NCBI Taxonomy" id="1268042"/>
    <lineage>
        <taxon>Bacteria</taxon>
        <taxon>Bacillati</taxon>
        <taxon>Actinomycetota</taxon>
        <taxon>Actinomycetes</taxon>
        <taxon>Micrococcales</taxon>
        <taxon>Microbacteriaceae</taxon>
        <taxon>Galbitalea</taxon>
    </lineage>
</organism>
<reference evidence="2 3" key="1">
    <citation type="journal article" date="2014" name="Int. J. Syst. Evol. Microbiol.">
        <title>Description of Galbitalea soli gen. nov., sp. nov., and Frondihabitans sucicola sp. nov.</title>
        <authorList>
            <person name="Kim S.J."/>
            <person name="Lim J.M."/>
            <person name="Ahn J.H."/>
            <person name="Weon H.Y."/>
            <person name="Hamada M."/>
            <person name="Suzuki K."/>
            <person name="Ahn T.Y."/>
            <person name="Kwon S.W."/>
        </authorList>
    </citation>
    <scope>NUCLEOTIDE SEQUENCE [LARGE SCALE GENOMIC DNA]</scope>
    <source>
        <strain evidence="2 3">NBRC 108727</strain>
    </source>
</reference>
<dbReference type="AlphaFoldDB" id="A0A7C9PPL6"/>
<evidence type="ECO:0000313" key="2">
    <source>
        <dbReference type="EMBL" id="NEM92425.1"/>
    </source>
</evidence>
<feature type="transmembrane region" description="Helical" evidence="1">
    <location>
        <begin position="250"/>
        <end position="272"/>
    </location>
</feature>
<keyword evidence="3" id="KW-1185">Reference proteome</keyword>
<sequence>MREYDLFKELAIGVGVVGVLVLALAAIVGSPDDKTITLKTWATAAPADFIATATGELAGTTDTAGYGPPYTTTAGATQTLGPIDLQSMSGTRLPIDTAKDLVITPLTTLGAAADARATWAAASDTQRTDWATAYGEALAKAPKGDPAKVAAGDYGPVPELTATLQAEAVTGGVDGAIQQEGGVFNFDYTRTILFLGDGQYFPGLAAGMHLTGDQWGMMNETGNYPGQSWLWLFSFWYQLPVIGDLPNADLVVVGLMGLLTLALALVSVIPGLRDLPRLIPLHRLVWRSYYRQR</sequence>
<keyword evidence="1" id="KW-1133">Transmembrane helix</keyword>
<dbReference type="EMBL" id="JAAGWZ010000005">
    <property type="protein sequence ID" value="NEM92425.1"/>
    <property type="molecule type" value="Genomic_DNA"/>
</dbReference>
<gene>
    <name evidence="2" type="ORF">G3T37_13805</name>
</gene>
<proteinExistence type="predicted"/>
<dbReference type="Proteomes" id="UP000479756">
    <property type="component" value="Unassembled WGS sequence"/>
</dbReference>
<keyword evidence="1" id="KW-0812">Transmembrane</keyword>
<accession>A0A7C9PPL6</accession>
<keyword evidence="1" id="KW-0472">Membrane</keyword>
<evidence type="ECO:0000256" key="1">
    <source>
        <dbReference type="SAM" id="Phobius"/>
    </source>
</evidence>